<dbReference type="SUPFAM" id="SSF49299">
    <property type="entry name" value="PKD domain"/>
    <property type="match status" value="6"/>
</dbReference>
<evidence type="ECO:0000256" key="3">
    <source>
        <dbReference type="ARBA" id="ARBA00022737"/>
    </source>
</evidence>
<dbReference type="InterPro" id="IPR022409">
    <property type="entry name" value="PKD/Chitinase_dom"/>
</dbReference>
<comment type="caution">
    <text evidence="7">The sequence shown here is derived from an EMBL/GenBank/DDBJ whole genome shotgun (WGS) entry which is preliminary data.</text>
</comment>
<dbReference type="Gene3D" id="2.60.40.10">
    <property type="entry name" value="Immunoglobulins"/>
    <property type="match status" value="9"/>
</dbReference>
<dbReference type="PANTHER" id="PTHR46730">
    <property type="entry name" value="POLYCYSTIN-1"/>
    <property type="match status" value="1"/>
</dbReference>
<dbReference type="InterPro" id="IPR000601">
    <property type="entry name" value="PKD_dom"/>
</dbReference>
<reference evidence="7 8" key="1">
    <citation type="submission" date="2020-06" db="EMBL/GenBank/DDBJ databases">
        <authorList>
            <person name="Criscuolo A."/>
        </authorList>
    </citation>
    <scope>NUCLEOTIDE SEQUENCE [LARGE SCALE GENOMIC DNA]</scope>
    <source>
        <strain evidence="8">CIP 111411</strain>
    </source>
</reference>
<dbReference type="CDD" id="cd00146">
    <property type="entry name" value="PKD"/>
    <property type="match status" value="4"/>
</dbReference>
<evidence type="ECO:0000259" key="6">
    <source>
        <dbReference type="PROSITE" id="PS50093"/>
    </source>
</evidence>
<feature type="domain" description="PKD" evidence="6">
    <location>
        <begin position="506"/>
        <end position="551"/>
    </location>
</feature>
<dbReference type="InterPro" id="IPR026341">
    <property type="entry name" value="T9SS_type_B"/>
</dbReference>
<name>A0A6V6Z0C0_9FLAO</name>
<dbReference type="InterPro" id="IPR045828">
    <property type="entry name" value="PKD_Bacteroidetes"/>
</dbReference>
<dbReference type="NCBIfam" id="TIGR04131">
    <property type="entry name" value="Bac_Flav_CTERM"/>
    <property type="match status" value="1"/>
</dbReference>
<keyword evidence="3" id="KW-0677">Repeat</keyword>
<evidence type="ECO:0000256" key="4">
    <source>
        <dbReference type="ARBA" id="ARBA00022989"/>
    </source>
</evidence>
<feature type="domain" description="PKD" evidence="6">
    <location>
        <begin position="66"/>
        <end position="120"/>
    </location>
</feature>
<organism evidence="7 8">
    <name type="scientific">Flavobacterium salmonis</name>
    <dbReference type="NCBI Taxonomy" id="2654844"/>
    <lineage>
        <taxon>Bacteria</taxon>
        <taxon>Pseudomonadati</taxon>
        <taxon>Bacteroidota</taxon>
        <taxon>Flavobacteriia</taxon>
        <taxon>Flavobacteriales</taxon>
        <taxon>Flavobacteriaceae</taxon>
        <taxon>Flavobacterium</taxon>
    </lineage>
</organism>
<feature type="domain" description="PKD" evidence="6">
    <location>
        <begin position="365"/>
        <end position="437"/>
    </location>
</feature>
<keyword evidence="4" id="KW-1133">Transmembrane helix</keyword>
<keyword evidence="2" id="KW-0812">Transmembrane</keyword>
<comment type="subcellular location">
    <subcellularLocation>
        <location evidence="1">Membrane</location>
        <topology evidence="1">Multi-pass membrane protein</topology>
    </subcellularLocation>
</comment>
<keyword evidence="5" id="KW-0472">Membrane</keyword>
<evidence type="ECO:0000256" key="2">
    <source>
        <dbReference type="ARBA" id="ARBA00022692"/>
    </source>
</evidence>
<dbReference type="SMART" id="SM00089">
    <property type="entry name" value="PKD"/>
    <property type="match status" value="5"/>
</dbReference>
<dbReference type="Pfam" id="PF18911">
    <property type="entry name" value="PKD_4"/>
    <property type="match status" value="3"/>
</dbReference>
<dbReference type="GO" id="GO:0006816">
    <property type="term" value="P:calcium ion transport"/>
    <property type="evidence" value="ECO:0007669"/>
    <property type="project" value="TreeGrafter"/>
</dbReference>
<dbReference type="InterPro" id="IPR035986">
    <property type="entry name" value="PKD_dom_sf"/>
</dbReference>
<dbReference type="Pfam" id="PF13573">
    <property type="entry name" value="SprB"/>
    <property type="match status" value="4"/>
</dbReference>
<gene>
    <name evidence="7" type="ORF">FLAT13_02619</name>
</gene>
<dbReference type="Pfam" id="PF19406">
    <property type="entry name" value="PKD_5"/>
    <property type="match status" value="1"/>
</dbReference>
<dbReference type="GO" id="GO:0005261">
    <property type="term" value="F:monoatomic cation channel activity"/>
    <property type="evidence" value="ECO:0007669"/>
    <property type="project" value="TreeGrafter"/>
</dbReference>
<dbReference type="EMBL" id="CAIJDP010000070">
    <property type="protein sequence ID" value="CAD0005181.1"/>
    <property type="molecule type" value="Genomic_DNA"/>
</dbReference>
<keyword evidence="8" id="KW-1185">Reference proteome</keyword>
<feature type="domain" description="PKD" evidence="6">
    <location>
        <begin position="1328"/>
        <end position="1389"/>
    </location>
</feature>
<sequence length="1482" mass="160361">MIIRNLFLIKKKHILLRPKITELYYMKKLYFLSLLFILIISTAAHSYNRNDRNNFTYKDYCNFTAPVVDFSFTNDGACSGTPVTFTPIVAGSTPFSYKWDFGDGKTSTEMNPSHSFTAVGCGIQNFSIKLTVTDATGQTGSITKSISVKQKPDLKFTDLNAPGSNKPFERCGDNNSNPKYSINVGNSSSSVSCITSYNVDWGDGSTDTNVTFPKSHQYQKLGSFNMVITAVGNNSCNNSVTYVVKNSNNPIGALIAPGNTTNLCVPVDPMDFAIGSWALNPSDTNYYINYGDGSTQTYTQSQLEASSYYNSLNPQASQNFPIPHKFTRANCPSGNTVTLTITTSCGSTYLTAGPIIILDVPVISFSIPSVACVNSGVYFNNSTYAGYTNGCSTVNVYTWDFGDGTTSREVNPYHSYAAPGRYKVTLNATTPCGVGITPAAQYICVEPVLQPQFTFVNACASETVQITNTTDTNLSCGASSFYWEVISYYEAFCGKETSPGSGRGSWNFANGTNSSSKDPAFNFTTPGVYTVRLRTINSCGIYNYNTQQIQVKKKPVISLKPISDFCKSATIYPEGKVEETCSPPSEITYSWSFPGGTPSTSTALNPGAINYTATGNYVATFRVTNSCGTTEVSRNFSVDMVLSPVITPKTAKICSGNTFQIIPVSNGTTDNVPSGTTYVWSNPVVSPPGAISGASAQSSPRASISQTLINNTASPATVTYTVSPISASCPGPDFTVTVTVEPTIKVVQTIKNGKCYGSNDGSISLIISGGTPRTTGKPYTISWTSPNGFTSSDQDISNLKAGLYFLSITDNGGCPFTTSYNVSEPGEFRIASEGKNDITCFGLKNGTINTSVTGGTPPYNFVWTKDGNPYPGNSGNLNNLDKGVYQVKITEVNNCGELTGTSFTIIEPPLLEVKWESQVDVLCYGYNTGEINVSSSGGRPAHRYSWTGPNGFRSNLQNLKNLYAGTYNLTVTDNSGCNVPLKVEILQNPEIKLNTSVTHLTCYSVRDGVIKINSITGGVPFTTGDPYIIKWSNLGTGMEQSNLSAGNYLITITDALGCPKDFPITVNNAPVFMINPDFQNISCHGANDAHIRLNLVGGQAPLKLEWSDGSTAGIERNNLGPGSYNVKITDAKLCVIEAEYIVVDPLELEIRGDVSNPLDCVKANTGVIDLVVTGGTAPYTYVWSNGARTEDLSQLTPYNYTVTVTDSRGCKKSDTFKITRFEQLTPTIEILTDFNCETKFVDQTFVGHVKGGIPPYTLKWSDGVISGVNGEIMKTDNKGLVIFSVTDSFGCTADVVHNVKTPVLGVAGFSTSSYGKEMFDLYAVYDPVIFTNLATGDFTSMSWDFGDGNFSTETNPKHIYTREGTYTIKQVVNYPFGCQYSYETSILVEKGYTLVMPNAFTPNNDGINDSFAPVFQGLNNVTLDIYDTWGGIIYTETGVNIHGWRGKIKDLDAENGNYYFRITAKTFYNHTITEKGSLTLIK</sequence>
<dbReference type="Gene3D" id="2.60.40.740">
    <property type="match status" value="1"/>
</dbReference>
<evidence type="ECO:0000313" key="8">
    <source>
        <dbReference type="Proteomes" id="UP000530060"/>
    </source>
</evidence>
<evidence type="ECO:0000313" key="7">
    <source>
        <dbReference type="EMBL" id="CAD0005181.1"/>
    </source>
</evidence>
<dbReference type="Pfam" id="PF13585">
    <property type="entry name" value="CHU_C"/>
    <property type="match status" value="1"/>
</dbReference>
<dbReference type="InterPro" id="IPR013783">
    <property type="entry name" value="Ig-like_fold"/>
</dbReference>
<feature type="domain" description="PKD" evidence="6">
    <location>
        <begin position="578"/>
        <end position="645"/>
    </location>
</feature>
<dbReference type="Proteomes" id="UP000530060">
    <property type="component" value="Unassembled WGS sequence"/>
</dbReference>
<accession>A0A6V6Z0C0</accession>
<protein>
    <recommendedName>
        <fullName evidence="6">PKD domain-containing protein</fullName>
    </recommendedName>
</protein>
<evidence type="ECO:0000256" key="1">
    <source>
        <dbReference type="ARBA" id="ARBA00004141"/>
    </source>
</evidence>
<proteinExistence type="predicted"/>
<dbReference type="GO" id="GO:0005886">
    <property type="term" value="C:plasma membrane"/>
    <property type="evidence" value="ECO:0007669"/>
    <property type="project" value="TreeGrafter"/>
</dbReference>
<dbReference type="PANTHER" id="PTHR46730:SF1">
    <property type="entry name" value="PLAT DOMAIN-CONTAINING PROTEIN"/>
    <property type="match status" value="1"/>
</dbReference>
<evidence type="ECO:0000256" key="5">
    <source>
        <dbReference type="ARBA" id="ARBA00023136"/>
    </source>
</evidence>
<dbReference type="InterPro" id="IPR025667">
    <property type="entry name" value="SprB_repeat"/>
</dbReference>
<dbReference type="PROSITE" id="PS50093">
    <property type="entry name" value="PKD"/>
    <property type="match status" value="5"/>
</dbReference>